<evidence type="ECO:0000313" key="2">
    <source>
        <dbReference type="Proteomes" id="UP000002620"/>
    </source>
</evidence>
<dbReference type="HOGENOM" id="CLU_2477521_0_0_9"/>
<dbReference type="KEGG" id="adg:Adeg_0269"/>
<accession>C9RB10</accession>
<proteinExistence type="predicted"/>
<name>C9RB10_AMMDK</name>
<dbReference type="Proteomes" id="UP000002620">
    <property type="component" value="Chromosome"/>
</dbReference>
<protein>
    <submittedName>
        <fullName evidence="1">Uncharacterized protein</fullName>
    </submittedName>
</protein>
<reference evidence="1 2" key="1">
    <citation type="submission" date="2009-10" db="EMBL/GenBank/DDBJ databases">
        <title>Complete sequence of chromosome of Ammonifex degensii KC4.</title>
        <authorList>
            <consortium name="US DOE Joint Genome Institute"/>
            <person name="Kerfeld C."/>
            <person name="Goodner B."/>
            <person name="Huber H."/>
            <person name="Stetter K."/>
            <person name="Lucas S."/>
            <person name="Copeland A."/>
            <person name="Lapidus A."/>
            <person name="Glavina del Rio T."/>
            <person name="Dalin E."/>
            <person name="Tice H."/>
            <person name="Bruce D."/>
            <person name="Goodwin L."/>
            <person name="Pitluck S."/>
            <person name="Saunders E."/>
            <person name="Brettin T."/>
            <person name="Detter J.C."/>
            <person name="Han C."/>
            <person name="Larimer F."/>
            <person name="Land M."/>
            <person name="Hauser L."/>
            <person name="Kyrpides N."/>
            <person name="Ovchinnikova G."/>
            <person name="Richardson P."/>
        </authorList>
    </citation>
    <scope>NUCLEOTIDE SEQUENCE [LARGE SCALE GENOMIC DNA]</scope>
    <source>
        <strain evidence="2">DSM 10501 / KC4</strain>
    </source>
</reference>
<evidence type="ECO:0000313" key="1">
    <source>
        <dbReference type="EMBL" id="ACX51437.1"/>
    </source>
</evidence>
<organism evidence="1 2">
    <name type="scientific">Ammonifex degensii (strain DSM 10501 / KC4)</name>
    <dbReference type="NCBI Taxonomy" id="429009"/>
    <lineage>
        <taxon>Bacteria</taxon>
        <taxon>Bacillati</taxon>
        <taxon>Bacillota</taxon>
        <taxon>Clostridia</taxon>
        <taxon>Thermoanaerobacterales</taxon>
        <taxon>Thermoanaerobacteraceae</taxon>
        <taxon>Ammonifex</taxon>
    </lineage>
</organism>
<dbReference type="EMBL" id="CP001785">
    <property type="protein sequence ID" value="ACX51437.1"/>
    <property type="molecule type" value="Genomic_DNA"/>
</dbReference>
<gene>
    <name evidence="1" type="ordered locus">Adeg_0269</name>
</gene>
<sequence>MVRMASPIESIINCQTRTWLGEEELADLLRNKKPPGRCFTQIANFFTEVPPRLLLEFLDKHGIPAEALLEYYREYVRDTYPNRELEEMLG</sequence>
<dbReference type="AlphaFoldDB" id="C9RB10"/>
<dbReference type="eggNOG" id="ENOG50331PM">
    <property type="taxonomic scope" value="Bacteria"/>
</dbReference>
<keyword evidence="2" id="KW-1185">Reference proteome</keyword>